<dbReference type="Ensembl" id="ENSSLDT00000009908.1">
    <property type="protein sequence ID" value="ENSSLDP00000009573.1"/>
    <property type="gene ID" value="ENSSLDG00000007618.1"/>
</dbReference>
<name>A0A3B4XAT0_SERLL</name>
<dbReference type="Proteomes" id="UP000261360">
    <property type="component" value="Unplaced"/>
</dbReference>
<organism evidence="1 2">
    <name type="scientific">Seriola lalandi dorsalis</name>
    <dbReference type="NCBI Taxonomy" id="1841481"/>
    <lineage>
        <taxon>Eukaryota</taxon>
        <taxon>Metazoa</taxon>
        <taxon>Chordata</taxon>
        <taxon>Craniata</taxon>
        <taxon>Vertebrata</taxon>
        <taxon>Euteleostomi</taxon>
        <taxon>Actinopterygii</taxon>
        <taxon>Neopterygii</taxon>
        <taxon>Teleostei</taxon>
        <taxon>Neoteleostei</taxon>
        <taxon>Acanthomorphata</taxon>
        <taxon>Carangaria</taxon>
        <taxon>Carangiformes</taxon>
        <taxon>Carangidae</taxon>
        <taxon>Seriola</taxon>
    </lineage>
</organism>
<accession>A0A3B4XAT0</accession>
<reference evidence="1" key="1">
    <citation type="submission" date="2025-08" db="UniProtKB">
        <authorList>
            <consortium name="Ensembl"/>
        </authorList>
    </citation>
    <scope>IDENTIFICATION</scope>
</reference>
<proteinExistence type="predicted"/>
<dbReference type="AlphaFoldDB" id="A0A3B4XAT0"/>
<sequence length="107" mass="12760">MFTDIQTCSYRCSNMFTQMFKHVHTDVHTDVHRRSNMFIQMSVCFLSDTVTPQKRVCRVFLLILIKARDLIRLPCSFRTTWIFLRGFERTVKSIWCRSWMLGSLTGE</sequence>
<protein>
    <submittedName>
        <fullName evidence="1">Uncharacterized protein</fullName>
    </submittedName>
</protein>
<reference evidence="1" key="2">
    <citation type="submission" date="2025-09" db="UniProtKB">
        <authorList>
            <consortium name="Ensembl"/>
        </authorList>
    </citation>
    <scope>IDENTIFICATION</scope>
</reference>
<evidence type="ECO:0000313" key="2">
    <source>
        <dbReference type="Proteomes" id="UP000261360"/>
    </source>
</evidence>
<keyword evidence="2" id="KW-1185">Reference proteome</keyword>
<evidence type="ECO:0000313" key="1">
    <source>
        <dbReference type="Ensembl" id="ENSSLDP00000009573.1"/>
    </source>
</evidence>